<dbReference type="Pfam" id="PF03184">
    <property type="entry name" value="DDE_1"/>
    <property type="match status" value="1"/>
</dbReference>
<evidence type="ECO:0000313" key="2">
    <source>
        <dbReference type="EMBL" id="OWA55557.1"/>
    </source>
</evidence>
<name>A0A9X6NJZ9_HYPEX</name>
<protein>
    <recommendedName>
        <fullName evidence="1">DDE-1 domain-containing protein</fullName>
    </recommendedName>
</protein>
<accession>A0A9X6NJZ9</accession>
<feature type="domain" description="DDE-1" evidence="1">
    <location>
        <begin position="38"/>
        <end position="180"/>
    </location>
</feature>
<comment type="caution">
    <text evidence="2">The sequence shown here is derived from an EMBL/GenBank/DDBJ whole genome shotgun (WGS) entry which is preliminary data.</text>
</comment>
<evidence type="ECO:0000259" key="1">
    <source>
        <dbReference type="Pfam" id="PF03184"/>
    </source>
</evidence>
<dbReference type="GO" id="GO:0003676">
    <property type="term" value="F:nucleic acid binding"/>
    <property type="evidence" value="ECO:0007669"/>
    <property type="project" value="InterPro"/>
</dbReference>
<dbReference type="OrthoDB" id="10035668at2759"/>
<sequence length="287" mass="32000">MQYITVIAGLKEEGYLENPSSLWNLDESGFALGAGYMLRPLILYDGVVMTASRADGTDGNFLLATNKSGWMDDDTLTAFAREELIPSMPIGKIVIFMAGHSSHLFNLGFLDVCMQSNCEIKIVVFPAGQTGKLKPLDVCVFGGVKYKWRRHLEQLHLNTEGYDQLTRNTFPAHLNILWSKLNLRDSLQSGFQKTGLFPFDPKVIQETVHIVAKAVSPQEEPTTNSLFEEDQILRAFLKRLGLPESNIESTMQYISQQVRGTSSGFDIAESIHRRLNGSIPPKKTKSG</sequence>
<gene>
    <name evidence="2" type="ORF">BV898_19941</name>
</gene>
<keyword evidence="3" id="KW-1185">Reference proteome</keyword>
<evidence type="ECO:0000313" key="3">
    <source>
        <dbReference type="Proteomes" id="UP000192578"/>
    </source>
</evidence>
<organism evidence="2 3">
    <name type="scientific">Hypsibius exemplaris</name>
    <name type="common">Freshwater tardigrade</name>
    <dbReference type="NCBI Taxonomy" id="2072580"/>
    <lineage>
        <taxon>Eukaryota</taxon>
        <taxon>Metazoa</taxon>
        <taxon>Ecdysozoa</taxon>
        <taxon>Tardigrada</taxon>
        <taxon>Eutardigrada</taxon>
        <taxon>Parachela</taxon>
        <taxon>Hypsibioidea</taxon>
        <taxon>Hypsibiidae</taxon>
        <taxon>Hypsibius</taxon>
    </lineage>
</organism>
<dbReference type="AlphaFoldDB" id="A0A9X6NJZ9"/>
<proteinExistence type="predicted"/>
<dbReference type="EMBL" id="MTYJ01000957">
    <property type="protein sequence ID" value="OWA55557.1"/>
    <property type="molecule type" value="Genomic_DNA"/>
</dbReference>
<dbReference type="InterPro" id="IPR004875">
    <property type="entry name" value="DDE_SF_endonuclease_dom"/>
</dbReference>
<dbReference type="Proteomes" id="UP000192578">
    <property type="component" value="Unassembled WGS sequence"/>
</dbReference>
<reference evidence="3" key="1">
    <citation type="submission" date="2017-01" db="EMBL/GenBank/DDBJ databases">
        <title>Comparative genomics of anhydrobiosis in the tardigrade Hypsibius dujardini.</title>
        <authorList>
            <person name="Yoshida Y."/>
            <person name="Koutsovoulos G."/>
            <person name="Laetsch D."/>
            <person name="Stevens L."/>
            <person name="Kumar S."/>
            <person name="Horikawa D."/>
            <person name="Ishino K."/>
            <person name="Komine S."/>
            <person name="Tomita M."/>
            <person name="Blaxter M."/>
            <person name="Arakawa K."/>
        </authorList>
    </citation>
    <scope>NUCLEOTIDE SEQUENCE [LARGE SCALE GENOMIC DNA]</scope>
    <source>
        <strain evidence="3">Z151</strain>
    </source>
</reference>